<dbReference type="AlphaFoldDB" id="A0A421B2P3"/>
<protein>
    <submittedName>
        <fullName evidence="1">Uncharacterized protein</fullName>
    </submittedName>
</protein>
<dbReference type="RefSeq" id="WP_121391443.1">
    <property type="nucleotide sequence ID" value="NZ_RCDD01000002.1"/>
</dbReference>
<sequence>MGLVHGFVEGQRTDRAGAIPAALADRQRPSQWATWSWPNAANLITTVPSTSETRSITTVRQVTMTTTGRPADAPHEAAG</sequence>
<dbReference type="EMBL" id="RCDD01000002">
    <property type="protein sequence ID" value="RLK58696.1"/>
    <property type="molecule type" value="Genomic_DNA"/>
</dbReference>
<organism evidence="1 2">
    <name type="scientific">Actinokineospora cianjurensis</name>
    <dbReference type="NCBI Taxonomy" id="585224"/>
    <lineage>
        <taxon>Bacteria</taxon>
        <taxon>Bacillati</taxon>
        <taxon>Actinomycetota</taxon>
        <taxon>Actinomycetes</taxon>
        <taxon>Pseudonocardiales</taxon>
        <taxon>Pseudonocardiaceae</taxon>
        <taxon>Actinokineospora</taxon>
    </lineage>
</organism>
<keyword evidence="2" id="KW-1185">Reference proteome</keyword>
<evidence type="ECO:0000313" key="2">
    <source>
        <dbReference type="Proteomes" id="UP000282454"/>
    </source>
</evidence>
<reference evidence="1 2" key="1">
    <citation type="submission" date="2018-10" db="EMBL/GenBank/DDBJ databases">
        <title>Genomic Encyclopedia of Archaeal and Bacterial Type Strains, Phase II (KMG-II): from individual species to whole genera.</title>
        <authorList>
            <person name="Goeker M."/>
        </authorList>
    </citation>
    <scope>NUCLEOTIDE SEQUENCE [LARGE SCALE GENOMIC DNA]</scope>
    <source>
        <strain evidence="1 2">DSM 45657</strain>
    </source>
</reference>
<gene>
    <name evidence="1" type="ORF">CLV68_3169</name>
</gene>
<name>A0A421B2P3_9PSEU</name>
<comment type="caution">
    <text evidence="1">The sequence shown here is derived from an EMBL/GenBank/DDBJ whole genome shotgun (WGS) entry which is preliminary data.</text>
</comment>
<dbReference type="Proteomes" id="UP000282454">
    <property type="component" value="Unassembled WGS sequence"/>
</dbReference>
<accession>A0A421B2P3</accession>
<proteinExistence type="predicted"/>
<evidence type="ECO:0000313" key="1">
    <source>
        <dbReference type="EMBL" id="RLK58696.1"/>
    </source>
</evidence>